<dbReference type="GO" id="GO:0003723">
    <property type="term" value="F:RNA binding"/>
    <property type="evidence" value="ECO:0007669"/>
    <property type="project" value="UniProtKB-UniRule"/>
</dbReference>
<feature type="non-terminal residue" evidence="4">
    <location>
        <position position="133"/>
    </location>
</feature>
<dbReference type="PROSITE" id="PS50102">
    <property type="entry name" value="RRM"/>
    <property type="match status" value="1"/>
</dbReference>
<reference evidence="4" key="1">
    <citation type="submission" date="2015-11" db="EMBL/GenBank/DDBJ databases">
        <title>De novo transcriptome assembly of four potential Pierce s Disease insect vectors from Arizona vineyards.</title>
        <authorList>
            <person name="Tassone E.E."/>
        </authorList>
    </citation>
    <scope>NUCLEOTIDE SEQUENCE</scope>
</reference>
<dbReference type="InterPro" id="IPR012677">
    <property type="entry name" value="Nucleotide-bd_a/b_plait_sf"/>
</dbReference>
<dbReference type="SUPFAM" id="SSF54928">
    <property type="entry name" value="RNA-binding domain, RBD"/>
    <property type="match status" value="1"/>
</dbReference>
<dbReference type="Pfam" id="PF00076">
    <property type="entry name" value="RRM_1"/>
    <property type="match status" value="1"/>
</dbReference>
<proteinExistence type="predicted"/>
<sequence>LEPSKQELFRRTIRNDMLEMHDYGPNGAVIQQAASSRLTAVENSPYVWVREPTYSDRTRDDPIFGRTQSTSNVRNRLDVRVPPLKSNQMGPIGYKVYVSNLQSSVSQEDIVELFEDIGELLSAKLVRDGVAEV</sequence>
<protein>
    <recommendedName>
        <fullName evidence="3">RRM domain-containing protein</fullName>
    </recommendedName>
</protein>
<organism evidence="4">
    <name type="scientific">Cuerna arida</name>
    <dbReference type="NCBI Taxonomy" id="1464854"/>
    <lineage>
        <taxon>Eukaryota</taxon>
        <taxon>Metazoa</taxon>
        <taxon>Ecdysozoa</taxon>
        <taxon>Arthropoda</taxon>
        <taxon>Hexapoda</taxon>
        <taxon>Insecta</taxon>
        <taxon>Pterygota</taxon>
        <taxon>Neoptera</taxon>
        <taxon>Paraneoptera</taxon>
        <taxon>Hemiptera</taxon>
        <taxon>Auchenorrhyncha</taxon>
        <taxon>Membracoidea</taxon>
        <taxon>Cicadellidae</taxon>
        <taxon>Cicadellinae</taxon>
        <taxon>Proconiini</taxon>
        <taxon>Cuerna</taxon>
    </lineage>
</organism>
<gene>
    <name evidence="4" type="ORF">g.50103</name>
</gene>
<evidence type="ECO:0000313" key="4">
    <source>
        <dbReference type="EMBL" id="JAS65535.1"/>
    </source>
</evidence>
<dbReference type="EMBL" id="GECZ01004234">
    <property type="protein sequence ID" value="JAS65535.1"/>
    <property type="molecule type" value="Transcribed_RNA"/>
</dbReference>
<evidence type="ECO:0000256" key="2">
    <source>
        <dbReference type="PROSITE-ProRule" id="PRU00176"/>
    </source>
</evidence>
<accession>A0A1B6GT05</accession>
<evidence type="ECO:0000256" key="1">
    <source>
        <dbReference type="ARBA" id="ARBA00022884"/>
    </source>
</evidence>
<dbReference type="InterPro" id="IPR000504">
    <property type="entry name" value="RRM_dom"/>
</dbReference>
<dbReference type="InterPro" id="IPR035979">
    <property type="entry name" value="RBD_domain_sf"/>
</dbReference>
<dbReference type="AlphaFoldDB" id="A0A1B6GT05"/>
<keyword evidence="1 2" id="KW-0694">RNA-binding</keyword>
<dbReference type="Gene3D" id="3.30.70.330">
    <property type="match status" value="1"/>
</dbReference>
<feature type="non-terminal residue" evidence="4">
    <location>
        <position position="1"/>
    </location>
</feature>
<name>A0A1B6GT05_9HEMI</name>
<feature type="domain" description="RRM" evidence="3">
    <location>
        <begin position="94"/>
        <end position="133"/>
    </location>
</feature>
<evidence type="ECO:0000259" key="3">
    <source>
        <dbReference type="PROSITE" id="PS50102"/>
    </source>
</evidence>